<sequence length="557" mass="61197">MAPVSTYRRSVANETRIKITPTTYELIRSLRIHPMSNRPSPSPPLVSPSSSLPPFAYSHRLESFVPSTSPPMIQVGRPTAIAPPNFSAFQSHYTLRSSHLTTSSVRYSTTPSPLQTTTASDQPATPPESMRASDHDRGLKRARSEDVEDEGEERQGSVSISESSEHAEQPILPAPKKRTRTLMTPDQLTALHRLLSQTRFPTTEQREQCGREIGLSARRVQVWFQNQRQKSKAQQQANSAAGGSRPALTPQTSGPYRVFNYNPSYYDPPHPRPYTSPSYTYGHGEPMHAAIDTSPLLRRSQGRIHRRGSSSQSYYAPRGSISYEYRGGGYQLPPYALPESENTRSPVSYYDHYHSPPRARSPMPTHSVPREDATLPPIWPENEQPREGPSAAARSPSASTHPAPSRRPSLLPTGLPPPQPLEPTPIWNHPHTNPRYIRPLPAASGLPSLLSGLGRGRARSDPPLASAVAPARSDRGLELELFGRPATNTEAREGVPTGPERTHSAPIALDSKLPLPAESSPRPDEPANPEPESEPARPRTSRGLTHSRPSSLDAGRD</sequence>
<evidence type="ECO:0000313" key="5">
    <source>
        <dbReference type="EMBL" id="CUA73363.1"/>
    </source>
</evidence>
<evidence type="ECO:0000256" key="2">
    <source>
        <dbReference type="RuleBase" id="RU000682"/>
    </source>
</evidence>
<evidence type="ECO:0000256" key="3">
    <source>
        <dbReference type="SAM" id="MobiDB-lite"/>
    </source>
</evidence>
<dbReference type="EMBL" id="CYGV01001375">
    <property type="protein sequence ID" value="CUA73363.1"/>
    <property type="molecule type" value="Genomic_DNA"/>
</dbReference>
<keyword evidence="1 2" id="KW-0371">Homeobox</keyword>
<feature type="region of interest" description="Disordered" evidence="3">
    <location>
        <begin position="226"/>
        <end position="256"/>
    </location>
</feature>
<feature type="region of interest" description="Disordered" evidence="3">
    <location>
        <begin position="334"/>
        <end position="557"/>
    </location>
</feature>
<dbReference type="PROSITE" id="PS50071">
    <property type="entry name" value="HOMEOBOX_2"/>
    <property type="match status" value="1"/>
</dbReference>
<keyword evidence="1 2" id="KW-0539">Nucleus</keyword>
<dbReference type="Proteomes" id="UP000044841">
    <property type="component" value="Unassembled WGS sequence"/>
</dbReference>
<dbReference type="GO" id="GO:0000981">
    <property type="term" value="F:DNA-binding transcription factor activity, RNA polymerase II-specific"/>
    <property type="evidence" value="ECO:0007669"/>
    <property type="project" value="TreeGrafter"/>
</dbReference>
<dbReference type="InterPro" id="IPR052631">
    <property type="entry name" value="Paired_homeobox_Bicoid"/>
</dbReference>
<dbReference type="Gene3D" id="1.10.10.60">
    <property type="entry name" value="Homeodomain-like"/>
    <property type="match status" value="1"/>
</dbReference>
<dbReference type="CDD" id="cd00086">
    <property type="entry name" value="homeodomain"/>
    <property type="match status" value="1"/>
</dbReference>
<feature type="compositionally biased region" description="Low complexity" evidence="3">
    <location>
        <begin position="438"/>
        <end position="452"/>
    </location>
</feature>
<dbReference type="SUPFAM" id="SSF46689">
    <property type="entry name" value="Homeodomain-like"/>
    <property type="match status" value="1"/>
</dbReference>
<feature type="compositionally biased region" description="Polar residues" evidence="3">
    <location>
        <begin position="104"/>
        <end position="123"/>
    </location>
</feature>
<dbReference type="GO" id="GO:1990837">
    <property type="term" value="F:sequence-specific double-stranded DNA binding"/>
    <property type="evidence" value="ECO:0007669"/>
    <property type="project" value="TreeGrafter"/>
</dbReference>
<dbReference type="Pfam" id="PF00046">
    <property type="entry name" value="Homeodomain"/>
    <property type="match status" value="1"/>
</dbReference>
<feature type="DNA-binding region" description="Homeobox" evidence="1">
    <location>
        <begin position="176"/>
        <end position="235"/>
    </location>
</feature>
<dbReference type="InterPro" id="IPR009057">
    <property type="entry name" value="Homeodomain-like_sf"/>
</dbReference>
<accession>A0A0K6G4U5</accession>
<dbReference type="SMART" id="SM00389">
    <property type="entry name" value="HOX"/>
    <property type="match status" value="1"/>
</dbReference>
<comment type="subcellular location">
    <subcellularLocation>
        <location evidence="1 2">Nucleus</location>
    </subcellularLocation>
</comment>
<feature type="domain" description="Homeobox" evidence="4">
    <location>
        <begin position="174"/>
        <end position="234"/>
    </location>
</feature>
<reference evidence="5 6" key="1">
    <citation type="submission" date="2015-07" db="EMBL/GenBank/DDBJ databases">
        <authorList>
            <person name="Noorani M."/>
        </authorList>
    </citation>
    <scope>NUCLEOTIDE SEQUENCE [LARGE SCALE GENOMIC DNA]</scope>
    <source>
        <strain evidence="5">BBA 69670</strain>
    </source>
</reference>
<feature type="compositionally biased region" description="Low complexity" evidence="3">
    <location>
        <begin position="226"/>
        <end position="245"/>
    </location>
</feature>
<evidence type="ECO:0000313" key="6">
    <source>
        <dbReference type="Proteomes" id="UP000044841"/>
    </source>
</evidence>
<gene>
    <name evidence="5" type="ORF">RSOLAG22IIIB_10750</name>
</gene>
<dbReference type="AlphaFoldDB" id="A0A0K6G4U5"/>
<dbReference type="PANTHER" id="PTHR46255">
    <property type="entry name" value="SHORT STATURE HOMEOBOX"/>
    <property type="match status" value="1"/>
</dbReference>
<feature type="compositionally biased region" description="Pro residues" evidence="3">
    <location>
        <begin position="414"/>
        <end position="423"/>
    </location>
</feature>
<feature type="compositionally biased region" description="Low complexity" evidence="3">
    <location>
        <begin position="389"/>
        <end position="413"/>
    </location>
</feature>
<evidence type="ECO:0000259" key="4">
    <source>
        <dbReference type="PROSITE" id="PS50071"/>
    </source>
</evidence>
<feature type="compositionally biased region" description="Basic and acidic residues" evidence="3">
    <location>
        <begin position="131"/>
        <end position="145"/>
    </location>
</feature>
<proteinExistence type="predicted"/>
<protein>
    <recommendedName>
        <fullName evidence="4">Homeobox domain-containing protein</fullName>
    </recommendedName>
</protein>
<evidence type="ECO:0000256" key="1">
    <source>
        <dbReference type="PROSITE-ProRule" id="PRU00108"/>
    </source>
</evidence>
<name>A0A0K6G4U5_9AGAM</name>
<keyword evidence="6" id="KW-1185">Reference proteome</keyword>
<dbReference type="GO" id="GO:0005634">
    <property type="term" value="C:nucleus"/>
    <property type="evidence" value="ECO:0007669"/>
    <property type="project" value="UniProtKB-SubCell"/>
</dbReference>
<organism evidence="5 6">
    <name type="scientific">Rhizoctonia solani</name>
    <dbReference type="NCBI Taxonomy" id="456999"/>
    <lineage>
        <taxon>Eukaryota</taxon>
        <taxon>Fungi</taxon>
        <taxon>Dikarya</taxon>
        <taxon>Basidiomycota</taxon>
        <taxon>Agaricomycotina</taxon>
        <taxon>Agaricomycetes</taxon>
        <taxon>Cantharellales</taxon>
        <taxon>Ceratobasidiaceae</taxon>
        <taxon>Rhizoctonia</taxon>
    </lineage>
</organism>
<feature type="region of interest" description="Disordered" evidence="3">
    <location>
        <begin position="104"/>
        <end position="181"/>
    </location>
</feature>
<dbReference type="InterPro" id="IPR001356">
    <property type="entry name" value="HD"/>
</dbReference>
<dbReference type="PANTHER" id="PTHR46255:SF3">
    <property type="entry name" value="HOMEOBOX DOMAIN-CONTAINING PROTEIN"/>
    <property type="match status" value="1"/>
</dbReference>
<keyword evidence="1 2" id="KW-0238">DNA-binding</keyword>